<keyword evidence="10" id="KW-1185">Reference proteome</keyword>
<dbReference type="PROSITE" id="PS50928">
    <property type="entry name" value="ABC_TM1"/>
    <property type="match status" value="1"/>
</dbReference>
<feature type="transmembrane region" description="Helical" evidence="7">
    <location>
        <begin position="39"/>
        <end position="65"/>
    </location>
</feature>
<keyword evidence="6 7" id="KW-0472">Membrane</keyword>
<dbReference type="SUPFAM" id="SSF161098">
    <property type="entry name" value="MetI-like"/>
    <property type="match status" value="1"/>
</dbReference>
<feature type="domain" description="ABC transmembrane type-1" evidence="8">
    <location>
        <begin position="96"/>
        <end position="312"/>
    </location>
</feature>
<proteinExistence type="predicted"/>
<keyword evidence="2" id="KW-0813">Transport</keyword>
<reference evidence="9 10" key="1">
    <citation type="submission" date="2016-10" db="EMBL/GenBank/DDBJ databases">
        <authorList>
            <person name="de Groot N.N."/>
        </authorList>
    </citation>
    <scope>NUCLEOTIDE SEQUENCE [LARGE SCALE GENOMIC DNA]</scope>
    <source>
        <strain evidence="9 10">CGMCC 1.10434</strain>
    </source>
</reference>
<evidence type="ECO:0000313" key="10">
    <source>
        <dbReference type="Proteomes" id="UP000199300"/>
    </source>
</evidence>
<evidence type="ECO:0000256" key="1">
    <source>
        <dbReference type="ARBA" id="ARBA00004651"/>
    </source>
</evidence>
<accession>A0A1H8ISG2</accession>
<evidence type="ECO:0000256" key="3">
    <source>
        <dbReference type="ARBA" id="ARBA00022475"/>
    </source>
</evidence>
<protein>
    <submittedName>
        <fullName evidence="9">Multiple sugar transport system permease protein</fullName>
    </submittedName>
</protein>
<dbReference type="InterPro" id="IPR051393">
    <property type="entry name" value="ABC_transporter_permease"/>
</dbReference>
<dbReference type="EMBL" id="FODJ01000001">
    <property type="protein sequence ID" value="SEN70937.1"/>
    <property type="molecule type" value="Genomic_DNA"/>
</dbReference>
<organism evidence="9 10">
    <name type="scientific">Amphibacillus marinus</name>
    <dbReference type="NCBI Taxonomy" id="872970"/>
    <lineage>
        <taxon>Bacteria</taxon>
        <taxon>Bacillati</taxon>
        <taxon>Bacillota</taxon>
        <taxon>Bacilli</taxon>
        <taxon>Bacillales</taxon>
        <taxon>Bacillaceae</taxon>
        <taxon>Amphibacillus</taxon>
    </lineage>
</organism>
<dbReference type="InterPro" id="IPR035906">
    <property type="entry name" value="MetI-like_sf"/>
</dbReference>
<dbReference type="OrthoDB" id="9783627at2"/>
<feature type="transmembrane region" description="Helical" evidence="7">
    <location>
        <begin position="100"/>
        <end position="121"/>
    </location>
</feature>
<dbReference type="GO" id="GO:0005886">
    <property type="term" value="C:plasma membrane"/>
    <property type="evidence" value="ECO:0007669"/>
    <property type="project" value="UniProtKB-SubCell"/>
</dbReference>
<evidence type="ECO:0000256" key="7">
    <source>
        <dbReference type="SAM" id="Phobius"/>
    </source>
</evidence>
<dbReference type="Proteomes" id="UP000199300">
    <property type="component" value="Unassembled WGS sequence"/>
</dbReference>
<keyword evidence="5 7" id="KW-1133">Transmembrane helix</keyword>
<feature type="transmembrane region" description="Helical" evidence="7">
    <location>
        <begin position="243"/>
        <end position="265"/>
    </location>
</feature>
<dbReference type="PANTHER" id="PTHR30193:SF37">
    <property type="entry name" value="INNER MEMBRANE ABC TRANSPORTER PERMEASE PROTEIN YCJO"/>
    <property type="match status" value="1"/>
</dbReference>
<evidence type="ECO:0000259" key="8">
    <source>
        <dbReference type="PROSITE" id="PS50928"/>
    </source>
</evidence>
<gene>
    <name evidence="9" type="ORF">SAMN04488134_101695</name>
</gene>
<evidence type="ECO:0000256" key="6">
    <source>
        <dbReference type="ARBA" id="ARBA00023136"/>
    </source>
</evidence>
<keyword evidence="9" id="KW-0762">Sugar transport</keyword>
<dbReference type="CDD" id="cd06261">
    <property type="entry name" value="TM_PBP2"/>
    <property type="match status" value="1"/>
</dbReference>
<evidence type="ECO:0000256" key="4">
    <source>
        <dbReference type="ARBA" id="ARBA00022692"/>
    </source>
</evidence>
<dbReference type="Gene3D" id="1.10.3720.10">
    <property type="entry name" value="MetI-like"/>
    <property type="match status" value="1"/>
</dbReference>
<evidence type="ECO:0000313" key="9">
    <source>
        <dbReference type="EMBL" id="SEN70937.1"/>
    </source>
</evidence>
<keyword evidence="3" id="KW-1003">Cell membrane</keyword>
<dbReference type="InterPro" id="IPR000515">
    <property type="entry name" value="MetI-like"/>
</dbReference>
<keyword evidence="4 7" id="KW-0812">Transmembrane</keyword>
<feature type="transmembrane region" description="Helical" evidence="7">
    <location>
        <begin position="183"/>
        <end position="206"/>
    </location>
</feature>
<name>A0A1H8ISG2_9BACI</name>
<feature type="transmembrane region" description="Helical" evidence="7">
    <location>
        <begin position="291"/>
        <end position="312"/>
    </location>
</feature>
<dbReference type="STRING" id="872970.SAMN04488134_101695"/>
<sequence>MQIEQISTKEEKKQAQFLPILKRKLSLLGSEMKKNKLSYLFLAPFGIIFFTFYLLPVIISVFFSFTYYNVLESPQFIGWQNYLNLFLSDDLFLQSIKVTFLFAFITGPISYFASFFFAWFINELPRRIRAVLVVIFYAPSLSGQVFVVWSIIFSGDQYGYINGFLMEIGIISEPIQWFNNPEFIMPTLMIVILWTSIGAGFLAFVAGLQTLDQSLFEAGYVEGIKNRWQELWFITLPQMKPQLLFGAIMTITQSFAIHDVIVPLAGFPTTDYAAHTVVSHLVDYGTIRFEMGYASAIATILFIVMVGSNVIIQKLLGKVGT</sequence>
<dbReference type="PANTHER" id="PTHR30193">
    <property type="entry name" value="ABC TRANSPORTER PERMEASE PROTEIN"/>
    <property type="match status" value="1"/>
</dbReference>
<comment type="subcellular location">
    <subcellularLocation>
        <location evidence="1">Cell membrane</location>
        <topology evidence="1">Multi-pass membrane protein</topology>
    </subcellularLocation>
</comment>
<dbReference type="AlphaFoldDB" id="A0A1H8ISG2"/>
<feature type="transmembrane region" description="Helical" evidence="7">
    <location>
        <begin position="128"/>
        <end position="152"/>
    </location>
</feature>
<evidence type="ECO:0000256" key="2">
    <source>
        <dbReference type="ARBA" id="ARBA00022448"/>
    </source>
</evidence>
<evidence type="ECO:0000256" key="5">
    <source>
        <dbReference type="ARBA" id="ARBA00022989"/>
    </source>
</evidence>
<dbReference type="GO" id="GO:0055085">
    <property type="term" value="P:transmembrane transport"/>
    <property type="evidence" value="ECO:0007669"/>
    <property type="project" value="InterPro"/>
</dbReference>